<reference evidence="1" key="1">
    <citation type="submission" date="2020-12" db="EMBL/GenBank/DDBJ databases">
        <authorList>
            <person name="Huq M.A."/>
        </authorList>
    </citation>
    <scope>NUCLEOTIDE SEQUENCE</scope>
    <source>
        <strain evidence="1">MAHUQ-46</strain>
    </source>
</reference>
<proteinExistence type="predicted"/>
<keyword evidence="2" id="KW-1185">Reference proteome</keyword>
<accession>A0A934JA92</accession>
<name>A0A934JA92_9BACL</name>
<sequence length="161" mass="19010">MSKKLEGNGRWESSRMMLPEHREQYLQMKAAQSEQPRAQIPTREELELIRDAVLLPMMLSVVDKNYREMEASTSSLKRLYMVATNVLLNRIHRDLARVKRELRNRSIKVFEDERVDSALHYHFVCRGYENQFAMLRDVIRTEMSVRMTKYIQEMTAALTAG</sequence>
<dbReference type="Pfam" id="PF26325">
    <property type="entry name" value="YhjD"/>
    <property type="match status" value="1"/>
</dbReference>
<dbReference type="InterPro" id="IPR058600">
    <property type="entry name" value="YhjD-like"/>
</dbReference>
<gene>
    <name evidence="1" type="ORF">JFN88_19140</name>
</gene>
<dbReference type="AlphaFoldDB" id="A0A934JA92"/>
<dbReference type="Proteomes" id="UP000640274">
    <property type="component" value="Unassembled WGS sequence"/>
</dbReference>
<evidence type="ECO:0000313" key="2">
    <source>
        <dbReference type="Proteomes" id="UP000640274"/>
    </source>
</evidence>
<evidence type="ECO:0000313" key="1">
    <source>
        <dbReference type="EMBL" id="MBJ6363322.1"/>
    </source>
</evidence>
<comment type="caution">
    <text evidence="1">The sequence shown here is derived from an EMBL/GenBank/DDBJ whole genome shotgun (WGS) entry which is preliminary data.</text>
</comment>
<dbReference type="EMBL" id="JAELUP010000103">
    <property type="protein sequence ID" value="MBJ6363322.1"/>
    <property type="molecule type" value="Genomic_DNA"/>
</dbReference>
<protein>
    <submittedName>
        <fullName evidence="1">Uncharacterized protein</fullName>
    </submittedName>
</protein>
<dbReference type="RefSeq" id="WP_199020874.1">
    <property type="nucleotide sequence ID" value="NZ_JAELUP010000103.1"/>
</dbReference>
<organism evidence="1 2">
    <name type="scientific">Paenibacillus roseus</name>
    <dbReference type="NCBI Taxonomy" id="2798579"/>
    <lineage>
        <taxon>Bacteria</taxon>
        <taxon>Bacillati</taxon>
        <taxon>Bacillota</taxon>
        <taxon>Bacilli</taxon>
        <taxon>Bacillales</taxon>
        <taxon>Paenibacillaceae</taxon>
        <taxon>Paenibacillus</taxon>
    </lineage>
</organism>